<proteinExistence type="predicted"/>
<dbReference type="InterPro" id="IPR046835">
    <property type="entry name" value="RHS_N"/>
</dbReference>
<dbReference type="Pfam" id="PF07999">
    <property type="entry name" value="RHSP"/>
    <property type="match status" value="1"/>
</dbReference>
<dbReference type="VEuPathDB" id="TriTrypDB:ECC02_011860"/>
<feature type="domain" description="Retrotransposon hot spot protein N-terminal" evidence="3">
    <location>
        <begin position="397"/>
        <end position="508"/>
    </location>
</feature>
<dbReference type="VEuPathDB" id="TriTrypDB:C3747_70g102"/>
<reference evidence="5 6" key="1">
    <citation type="journal article" date="2018" name="Microb. Genom.">
        <title>Expanding an expanded genome: long-read sequencing of Trypanosoma cruzi.</title>
        <authorList>
            <person name="Berna L."/>
            <person name="Rodriguez M."/>
            <person name="Chiribao M.L."/>
            <person name="Parodi-Talice A."/>
            <person name="Pita S."/>
            <person name="Rijo G."/>
            <person name="Alvarez-Valin F."/>
            <person name="Robello C."/>
        </authorList>
    </citation>
    <scope>NUCLEOTIDE SEQUENCE [LARGE SCALE GENOMIC DNA]</scope>
    <source>
        <strain evidence="5 6">Dm28c</strain>
    </source>
</reference>
<sequence length="763" mass="86917">MLRCCGRLHVALLRGRWASTVLPTAVALRLRGAPTTPPCECHAQRHWDSGKKRPRVSFGASGSCWPQLGGASGILHRTVVVMAPRRGSSGGSDAAAQIRVEETRQPQWTLDSRLDEVLLEGKERITNMRLNEFLRNYFDGRSVEVFNEKVIMEDFLSSPNEFIQDEVFLSTIEASPPYQELKKGREEFYVLLGASNKLKKEHIVTLRHWSNFERKDTITPFARAQINTACSQVLRDERRVEEERERRERQELGIDVSTRLKYAVFKGRVRVDKMKLNDFLAMELDGRGTLDANRDLLLEKFFKNPKKYIHDAGVLGEMQASDRYVRMERAVRDEMDMEEDVNKLYEKGVDNLLKWLVAAAEVKADVHEITKRFLDAAAEEARNPKKSSAPRYLEGLYDSVYNAKWHHVVEVSDGEGAGMEVNEGKPPQPWTYKTVGDTLEKDDGVQQSGAPRSRLMVLASDKGWPYSWEEDEFIPDCYVNCEVDRAWQIVKGDLTKWFSPDAGDYFTPKKRVLIATPGIGKSMNAGSYLLYQLLHCDAEKLQVVVYSFGGNTTYVFDKTIKTVTKYVGRGASKEFLDGLWQCGMKGYIIYDVARKGTPPEEFFAPYGCGMIVVSSPRVSNYEKWEKQKGAARIIMNCPAGMDVKAMCAWMKRDETAEKQAEYWKMVKERMEKVGPIPRYIFDANKFIAHSAAVEDALEGIKSRDGERHFIHGGVRLWNSEDPSQKLVRVVRTRAESGAEVFLNAPISFCLGRRIPHYFGKRDE</sequence>
<evidence type="ECO:0000313" key="6">
    <source>
        <dbReference type="Proteomes" id="UP000246121"/>
    </source>
</evidence>
<evidence type="ECO:0000259" key="3">
    <source>
        <dbReference type="Pfam" id="PF20445"/>
    </source>
</evidence>
<dbReference type="Pfam" id="PF24466">
    <property type="entry name" value="DUF7578"/>
    <property type="match status" value="2"/>
</dbReference>
<dbReference type="NCBIfam" id="TIGR01631">
    <property type="entry name" value="Trypano_RHS"/>
    <property type="match status" value="1"/>
</dbReference>
<dbReference type="InterPro" id="IPR006518">
    <property type="entry name" value="Trypano_RHS"/>
</dbReference>
<comment type="caution">
    <text evidence="5">The sequence shown here is derived from an EMBL/GenBank/DDBJ whole genome shotgun (WGS) entry which is preliminary data.</text>
</comment>
<dbReference type="PANTHER" id="PTHR33129">
    <property type="entry name" value="PROTEIN KINASE DOMAIN-CONTAINING PROTEIN-RELATED"/>
    <property type="match status" value="1"/>
</dbReference>
<dbReference type="InterPro" id="IPR052980">
    <property type="entry name" value="Crinkler_effector"/>
</dbReference>
<dbReference type="VEuPathDB" id="TriTrypDB:BCY84_06505"/>
<organism evidence="5 6">
    <name type="scientific">Trypanosoma cruzi</name>
    <dbReference type="NCBI Taxonomy" id="5693"/>
    <lineage>
        <taxon>Eukaryota</taxon>
        <taxon>Discoba</taxon>
        <taxon>Euglenozoa</taxon>
        <taxon>Kinetoplastea</taxon>
        <taxon>Metakinetoplastina</taxon>
        <taxon>Trypanosomatida</taxon>
        <taxon>Trypanosomatidae</taxon>
        <taxon>Trypanosoma</taxon>
        <taxon>Schizotrypanum</taxon>
    </lineage>
</organism>
<dbReference type="VEuPathDB" id="TriTrypDB:Tc_MARK_6381"/>
<evidence type="ECO:0000256" key="1">
    <source>
        <dbReference type="SAM" id="SignalP"/>
    </source>
</evidence>
<dbReference type="InterPro" id="IPR056000">
    <property type="entry name" value="DUF7578"/>
</dbReference>
<accession>A0A2V2V7K3</accession>
<evidence type="ECO:0000259" key="4">
    <source>
        <dbReference type="Pfam" id="PF24466"/>
    </source>
</evidence>
<dbReference type="Pfam" id="PF20445">
    <property type="entry name" value="RHS_N"/>
    <property type="match status" value="1"/>
</dbReference>
<evidence type="ECO:0000313" key="5">
    <source>
        <dbReference type="EMBL" id="PWU92477.1"/>
    </source>
</evidence>
<dbReference type="VEuPathDB" id="TriTrypDB:TcYC6_0142630"/>
<dbReference type="InterPro" id="IPR046836">
    <property type="entry name" value="RHS_C"/>
</dbReference>
<feature type="domain" description="DUF7578" evidence="4">
    <location>
        <begin position="270"/>
        <end position="334"/>
    </location>
</feature>
<protein>
    <submittedName>
        <fullName evidence="5">Putative retrotransposon hot spot protein (RHS,)</fullName>
    </submittedName>
</protein>
<dbReference type="EMBL" id="PRFA01000037">
    <property type="protein sequence ID" value="PWU92477.1"/>
    <property type="molecule type" value="Genomic_DNA"/>
</dbReference>
<dbReference type="Proteomes" id="UP000246121">
    <property type="component" value="Unassembled WGS sequence"/>
</dbReference>
<feature type="domain" description="DUF7578" evidence="4">
    <location>
        <begin position="124"/>
        <end position="186"/>
    </location>
</feature>
<feature type="chain" id="PRO_5015977253" evidence="1">
    <location>
        <begin position="28"/>
        <end position="763"/>
    </location>
</feature>
<name>A0A2V2V7K3_TRYCR</name>
<dbReference type="PANTHER" id="PTHR33129:SF3">
    <property type="entry name" value="HOT SPOT (RHS) PROTEIN, PUTATIVE-RELATED"/>
    <property type="match status" value="1"/>
</dbReference>
<dbReference type="VEuPathDB" id="TriTrypDB:TcCLB.507481.10"/>
<dbReference type="VEuPathDB" id="TriTrypDB:TcG_09849"/>
<dbReference type="VEuPathDB" id="TriTrypDB:TCDM_13094"/>
<dbReference type="VEuPathDB" id="TriTrypDB:TCSYLVIO_007756"/>
<dbReference type="VEuPathDB" id="TriTrypDB:C4B63_37g390"/>
<feature type="signal peptide" evidence="1">
    <location>
        <begin position="1"/>
        <end position="27"/>
    </location>
</feature>
<keyword evidence="1" id="KW-0732">Signal</keyword>
<feature type="domain" description="Retrotransposon hot spot protein,C-terminal" evidence="2">
    <location>
        <begin position="512"/>
        <end position="753"/>
    </location>
</feature>
<dbReference type="VEuPathDB" id="TriTrypDB:TcCL_Unassigned02069"/>
<evidence type="ECO:0000259" key="2">
    <source>
        <dbReference type="Pfam" id="PF07999"/>
    </source>
</evidence>
<dbReference type="VEuPathDB" id="TriTrypDB:TcBrA4_0157140"/>
<gene>
    <name evidence="5" type="ORF">C4B63_37g390</name>
</gene>
<dbReference type="AlphaFoldDB" id="A0A2V2V7K3"/>